<gene>
    <name evidence="2" type="primary">fam214a_7</name>
    <name evidence="2" type="ORF">g.63836</name>
</gene>
<organism evidence="2">
    <name type="scientific">Anthurium amnicola</name>
    <dbReference type="NCBI Taxonomy" id="1678845"/>
    <lineage>
        <taxon>Eukaryota</taxon>
        <taxon>Viridiplantae</taxon>
        <taxon>Streptophyta</taxon>
        <taxon>Embryophyta</taxon>
        <taxon>Tracheophyta</taxon>
        <taxon>Spermatophyta</taxon>
        <taxon>Magnoliopsida</taxon>
        <taxon>Liliopsida</taxon>
        <taxon>Araceae</taxon>
        <taxon>Pothoideae</taxon>
        <taxon>Potheae</taxon>
        <taxon>Anthurium</taxon>
    </lineage>
</organism>
<dbReference type="AlphaFoldDB" id="A0A1D1XI73"/>
<evidence type="ECO:0000313" key="2">
    <source>
        <dbReference type="EMBL" id="JAT42087.1"/>
    </source>
</evidence>
<sequence length="669" mass="73574">LRVVGFESGRTDYPVNGLGRVSSAKACSSVALGVSHSSVDSHGLQVRKRLLSPLNGMVGQDKFNGEALNLEESNGQVDSSVLVREVNFFPYQDNKKANTGNVNSFQGPRGSLHGCLKSGKMLDEDASSPCIVTDGPLLDAKEHLYVLRAGSCEKVGNRRGFSGAMALSPKKLNSPPLSMSPLGPKWPERIRTVESHMYISKEFQGNTSTFKNLDMPLDDSVSEILFATDEAEFRMENDLDDNIVSLQNDLDLFILQSHSCIGKNWGPESAPAHRCNKFVRSLGGLPVRRSLVGSFEESLLSGRFSSGKVCQRIDGFLAVLRVNGGNFMPSSQKLPFSVTSVDGDSCLLYYASIDLPGNLPSNKCRGHKINRSLSNEDPSALKSRLRIPMKGCLQLVLSNPERTPLHTFFCNYDLSDMPAGTKTFMRQRITLDSSKSARNQVKEGISVCGLENGNEAAKFLGRGEQTEIGHSAETREVKFACPKQLSGQAYDQAQFRASRCIGDTQESHLPSQTENGNRNSTFFSHADCVAQQNDTNIAMNRSTIGFNTIGARKIDEDSYNLLDRCHTIASKSVHSSSKVNEAITGSGVLRYALHLRFMCPPTKCSKSIQRCKSDPLSVPHANSSDAQRRFYLYNDLRVVFPQRHSDADEGKLRVQNHFPLDPKYFSMGS</sequence>
<dbReference type="PANTHER" id="PTHR13199:SF11">
    <property type="entry name" value="PROTEIN ATOSSA"/>
    <property type="match status" value="1"/>
</dbReference>
<feature type="domain" description="Atos-like conserved" evidence="1">
    <location>
        <begin position="291"/>
        <end position="350"/>
    </location>
</feature>
<evidence type="ECO:0000259" key="1">
    <source>
        <dbReference type="SMART" id="SM01177"/>
    </source>
</evidence>
<accession>A0A1D1XI73</accession>
<name>A0A1D1XI73_9ARAE</name>
<dbReference type="InterPro" id="IPR033473">
    <property type="entry name" value="Atos-like_C"/>
</dbReference>
<dbReference type="PANTHER" id="PTHR13199">
    <property type="entry name" value="GH03947P"/>
    <property type="match status" value="1"/>
</dbReference>
<dbReference type="Pfam" id="PF13889">
    <property type="entry name" value="Chromosome_seg"/>
    <property type="match status" value="1"/>
</dbReference>
<dbReference type="EMBL" id="GDJX01025849">
    <property type="protein sequence ID" value="JAT42087.1"/>
    <property type="molecule type" value="Transcribed_RNA"/>
</dbReference>
<dbReference type="InterPro" id="IPR025261">
    <property type="entry name" value="Atos-like_cons_dom"/>
</dbReference>
<proteinExistence type="predicted"/>
<dbReference type="SMART" id="SM01177">
    <property type="entry name" value="DUF4210"/>
    <property type="match status" value="1"/>
</dbReference>
<reference evidence="2" key="1">
    <citation type="submission" date="2015-07" db="EMBL/GenBank/DDBJ databases">
        <title>Transcriptome Assembly of Anthurium amnicola.</title>
        <authorList>
            <person name="Suzuki J."/>
        </authorList>
    </citation>
    <scope>NUCLEOTIDE SEQUENCE</scope>
</reference>
<feature type="non-terminal residue" evidence="2">
    <location>
        <position position="1"/>
    </location>
</feature>
<dbReference type="InterPro" id="IPR051506">
    <property type="entry name" value="ATOS_Transcription_Regulators"/>
</dbReference>
<protein>
    <submittedName>
        <fullName evidence="2">Protein FAM214A</fullName>
    </submittedName>
</protein>